<dbReference type="GO" id="GO:0005524">
    <property type="term" value="F:ATP binding"/>
    <property type="evidence" value="ECO:0007669"/>
    <property type="project" value="UniProtKB-KW"/>
</dbReference>
<keyword evidence="3" id="KW-0067">ATP-binding</keyword>
<name>A0A8J2P5V3_9HEXA</name>
<dbReference type="InterPro" id="IPR013126">
    <property type="entry name" value="Hsp_70_fam"/>
</dbReference>
<evidence type="ECO:0000313" key="5">
    <source>
        <dbReference type="Proteomes" id="UP000708208"/>
    </source>
</evidence>
<dbReference type="AlphaFoldDB" id="A0A8J2P5V3"/>
<evidence type="ECO:0000256" key="1">
    <source>
        <dbReference type="ARBA" id="ARBA00007381"/>
    </source>
</evidence>
<evidence type="ECO:0000256" key="3">
    <source>
        <dbReference type="ARBA" id="ARBA00022840"/>
    </source>
</evidence>
<organism evidence="4 5">
    <name type="scientific">Allacma fusca</name>
    <dbReference type="NCBI Taxonomy" id="39272"/>
    <lineage>
        <taxon>Eukaryota</taxon>
        <taxon>Metazoa</taxon>
        <taxon>Ecdysozoa</taxon>
        <taxon>Arthropoda</taxon>
        <taxon>Hexapoda</taxon>
        <taxon>Collembola</taxon>
        <taxon>Symphypleona</taxon>
        <taxon>Sminthuridae</taxon>
        <taxon>Allacma</taxon>
    </lineage>
</organism>
<evidence type="ECO:0000313" key="4">
    <source>
        <dbReference type="EMBL" id="CAG7732995.1"/>
    </source>
</evidence>
<dbReference type="PANTHER" id="PTHR19375">
    <property type="entry name" value="HEAT SHOCK PROTEIN 70KDA"/>
    <property type="match status" value="1"/>
</dbReference>
<keyword evidence="2" id="KW-0547">Nucleotide-binding</keyword>
<dbReference type="OrthoDB" id="2401965at2759"/>
<sequence length="272" mass="31088">MGEEVECISFFQGHQTTPSVVTVKDGTFLAGELALGCAHINPENNIFHIKRMIGRSFEDDIIKSFKRMWPFEIRPEENKLQIQINDKMYYPEDVLTELALHLKSTAKEYLAMDVTHAVVAVPYHFSRVKNTSSIVHRIRIECEKLKRYFIKLDSITVSIDSIYNCRSLVVEISKSMFFSWISNHLKTCMTIVDRVLVKAGCSHIDEIILVGGSTRIPKVSELLREKFHGVQIKHFKPDEAVARGAAIFGHLIQNNDSPKMLIQEIDKLIATR</sequence>
<dbReference type="PROSITE" id="PS01036">
    <property type="entry name" value="HSP70_3"/>
    <property type="match status" value="1"/>
</dbReference>
<accession>A0A8J2P5V3</accession>
<proteinExistence type="inferred from homology"/>
<protein>
    <recommendedName>
        <fullName evidence="6">Heat shock protein 70</fullName>
    </recommendedName>
</protein>
<dbReference type="Pfam" id="PF00012">
    <property type="entry name" value="HSP70"/>
    <property type="match status" value="2"/>
</dbReference>
<gene>
    <name evidence="4" type="ORF">AFUS01_LOCUS21468</name>
</gene>
<dbReference type="GO" id="GO:0140662">
    <property type="term" value="F:ATP-dependent protein folding chaperone"/>
    <property type="evidence" value="ECO:0007669"/>
    <property type="project" value="InterPro"/>
</dbReference>
<comment type="similarity">
    <text evidence="1">Belongs to the heat shock protein 70 family.</text>
</comment>
<dbReference type="EMBL" id="CAJVCH010241148">
    <property type="protein sequence ID" value="CAG7732995.1"/>
    <property type="molecule type" value="Genomic_DNA"/>
</dbReference>
<evidence type="ECO:0008006" key="6">
    <source>
        <dbReference type="Google" id="ProtNLM"/>
    </source>
</evidence>
<dbReference type="Proteomes" id="UP000708208">
    <property type="component" value="Unassembled WGS sequence"/>
</dbReference>
<dbReference type="InterPro" id="IPR018181">
    <property type="entry name" value="Heat_shock_70_CS"/>
</dbReference>
<keyword evidence="5" id="KW-1185">Reference proteome</keyword>
<reference evidence="4" key="1">
    <citation type="submission" date="2021-06" db="EMBL/GenBank/DDBJ databases">
        <authorList>
            <person name="Hodson N. C."/>
            <person name="Mongue J. A."/>
            <person name="Jaron S. K."/>
        </authorList>
    </citation>
    <scope>NUCLEOTIDE SEQUENCE</scope>
</reference>
<comment type="caution">
    <text evidence="4">The sequence shown here is derived from an EMBL/GenBank/DDBJ whole genome shotgun (WGS) entry which is preliminary data.</text>
</comment>
<evidence type="ECO:0000256" key="2">
    <source>
        <dbReference type="ARBA" id="ARBA00022741"/>
    </source>
</evidence>